<dbReference type="InterPro" id="IPR029058">
    <property type="entry name" value="AB_hydrolase_fold"/>
</dbReference>
<evidence type="ECO:0000256" key="4">
    <source>
        <dbReference type="SAM" id="SignalP"/>
    </source>
</evidence>
<keyword evidence="2" id="KW-0378">Hydrolase</keyword>
<organism evidence="6">
    <name type="scientific">Fagus sylvatica</name>
    <name type="common">Beechnut</name>
    <dbReference type="NCBI Taxonomy" id="28930"/>
    <lineage>
        <taxon>Eukaryota</taxon>
        <taxon>Viridiplantae</taxon>
        <taxon>Streptophyta</taxon>
        <taxon>Embryophyta</taxon>
        <taxon>Tracheophyta</taxon>
        <taxon>Spermatophyta</taxon>
        <taxon>Magnoliopsida</taxon>
        <taxon>eudicotyledons</taxon>
        <taxon>Gunneridae</taxon>
        <taxon>Pentapetalae</taxon>
        <taxon>rosids</taxon>
        <taxon>fabids</taxon>
        <taxon>Fagales</taxon>
        <taxon>Fagaceae</taxon>
        <taxon>Fagus</taxon>
    </lineage>
</organism>
<dbReference type="PIRSF" id="PIRSF000862">
    <property type="entry name" value="Steryl_ester_lip"/>
    <property type="match status" value="1"/>
</dbReference>
<gene>
    <name evidence="6" type="ORF">FSB_LOCUS62</name>
</gene>
<dbReference type="PANTHER" id="PTHR11005">
    <property type="entry name" value="LYSOSOMAL ACID LIPASE-RELATED"/>
    <property type="match status" value="1"/>
</dbReference>
<evidence type="ECO:0000256" key="1">
    <source>
        <dbReference type="ARBA" id="ARBA00010701"/>
    </source>
</evidence>
<dbReference type="SUPFAM" id="SSF53474">
    <property type="entry name" value="alpha/beta-Hydrolases"/>
    <property type="match status" value="1"/>
</dbReference>
<dbReference type="FunFam" id="3.40.50.1820:FF:000126">
    <property type="entry name" value="Lipase"/>
    <property type="match status" value="1"/>
</dbReference>
<feature type="domain" description="Partial AB-hydrolase lipase" evidence="5">
    <location>
        <begin position="36"/>
        <end position="93"/>
    </location>
</feature>
<sequence length="395" mass="44178">MAYTSTTLLLAVLLCVSAVAESTKLSRNSYDGICKTMVETKGYVCEEHQVTTKDGYILGMQRIPVGRSNNTANRPPVFLQHGIFMDAATWVFNSPNESLAFILADNGYDVWLGNNRGTKSSRGHTSLSANDTAYWEWTWEQLVTYDLSAIYEYIHNQTGKKLYYVGHSLGTLQALAAFSKQKLVNMTKSAALLTPIAYTGLSPSLIPRTIAFSYLADRMYSFGIREVVPGGPDVGKRLQAACQLLEINCTNLIAVITGPNCCIKPSTIETFLNHGLQSTSTKNFIHLAQMLRHGNIATYDYGDESENKAHYRQSTPPLYDLTRIPKDIPLFLSYGQNDTLSDVKDVHLLLDDLKNHQKDKLVVQYRDDYGHFDFVMAVNAKSIVYDPLMAFFRTS</sequence>
<dbReference type="GO" id="GO:0016788">
    <property type="term" value="F:hydrolase activity, acting on ester bonds"/>
    <property type="evidence" value="ECO:0007669"/>
    <property type="project" value="InterPro"/>
</dbReference>
<feature type="active site" description="Charge relay system" evidence="3">
    <location>
        <position position="371"/>
    </location>
</feature>
<feature type="signal peptide" evidence="4">
    <location>
        <begin position="1"/>
        <end position="22"/>
    </location>
</feature>
<proteinExistence type="inferred from homology"/>
<protein>
    <recommendedName>
        <fullName evidence="2">Lipase</fullName>
    </recommendedName>
</protein>
<comment type="similarity">
    <text evidence="1 2">Belongs to the AB hydrolase superfamily. Lipase family.</text>
</comment>
<evidence type="ECO:0000256" key="2">
    <source>
        <dbReference type="PIRNR" id="PIRNR000862"/>
    </source>
</evidence>
<dbReference type="AlphaFoldDB" id="A0A2N9EC17"/>
<dbReference type="GO" id="GO:0016042">
    <property type="term" value="P:lipid catabolic process"/>
    <property type="evidence" value="ECO:0007669"/>
    <property type="project" value="UniProtKB-KW"/>
</dbReference>
<feature type="active site" description="Charge relay system" evidence="3">
    <location>
        <position position="338"/>
    </location>
</feature>
<evidence type="ECO:0000259" key="5">
    <source>
        <dbReference type="Pfam" id="PF04083"/>
    </source>
</evidence>
<dbReference type="InterPro" id="IPR025483">
    <property type="entry name" value="Lipase_euk"/>
</dbReference>
<dbReference type="Gene3D" id="3.40.50.1820">
    <property type="entry name" value="alpha/beta hydrolase"/>
    <property type="match status" value="1"/>
</dbReference>
<reference evidence="6" key="1">
    <citation type="submission" date="2018-02" db="EMBL/GenBank/DDBJ databases">
        <authorList>
            <person name="Cohen D.B."/>
            <person name="Kent A.D."/>
        </authorList>
    </citation>
    <scope>NUCLEOTIDE SEQUENCE</scope>
</reference>
<name>A0A2N9EC17_FAGSY</name>
<feature type="chain" id="PRO_5014770343" description="Lipase" evidence="4">
    <location>
        <begin position="23"/>
        <end position="395"/>
    </location>
</feature>
<accession>A0A2N9EC17</accession>
<keyword evidence="2" id="KW-0443">Lipid metabolism</keyword>
<feature type="active site" description="Nucleophile" evidence="3">
    <location>
        <position position="168"/>
    </location>
</feature>
<dbReference type="Pfam" id="PF04083">
    <property type="entry name" value="Abhydro_lipase"/>
    <property type="match status" value="1"/>
</dbReference>
<keyword evidence="4" id="KW-0732">Signal</keyword>
<keyword evidence="2" id="KW-0442">Lipid degradation</keyword>
<evidence type="ECO:0000313" key="6">
    <source>
        <dbReference type="EMBL" id="SPC72180.1"/>
    </source>
</evidence>
<dbReference type="InterPro" id="IPR006693">
    <property type="entry name" value="AB_hydrolase_lipase"/>
</dbReference>
<evidence type="ECO:0000256" key="3">
    <source>
        <dbReference type="PIRSR" id="PIRSR000862-1"/>
    </source>
</evidence>
<dbReference type="EMBL" id="OIVN01000001">
    <property type="protein sequence ID" value="SPC72180.1"/>
    <property type="molecule type" value="Genomic_DNA"/>
</dbReference>